<evidence type="ECO:0000256" key="1">
    <source>
        <dbReference type="SAM" id="Phobius"/>
    </source>
</evidence>
<keyword evidence="1" id="KW-0472">Membrane</keyword>
<evidence type="ECO:0000313" key="2">
    <source>
        <dbReference type="EMBL" id="RJX43378.1"/>
    </source>
</evidence>
<comment type="caution">
    <text evidence="2">The sequence shown here is derived from an EMBL/GenBank/DDBJ whole genome shotgun (WGS) entry which is preliminary data.</text>
</comment>
<dbReference type="AlphaFoldDB" id="A0A3A6QBQ1"/>
<protein>
    <submittedName>
        <fullName evidence="2">Uncharacterized protein</fullName>
    </submittedName>
</protein>
<sequence>MGFGSLKQRASDARTALSARLPTSLIGISALLYLLGAVARYPMAMAVFEFNDTGYHMRIAQLFIENAPQLVHYDPRWRGGILMNYSSLFETIIAIVHLGTGIPLEDLWPVMTLLIWSLIPVAVFLFVRYLGNLVAGVTAGTLAAYPLMLPDQGHMITAVLMALLASYLYFRVLRTRTLKSGLLFGASVALVFWSHFFVLSFFAFVWALYGVAYLLFPWTGGRAYPNQTFDNWGQRIDQKFTLVLEIVYPTFLSVAVFFVLTAEWWIDSYAEYGTNIFNSPLNNLDSTQIILATAYPVTNGSLLSGYTKIIYFALAVSGFAAVGLTYRYLRDRRIDLYSELLEGLSYALAITGLGAVFLYGYRISTLLTYGPVWRYYVFYLLGLMILAGLSVGVLYPIFKTDRFSIPLASATKITFVIFILITGSYIGVTGYEVGQAEKTPTHVEFPSNSDFEAYEWLDQNVNDNAVVTAGAVDSSYLLSFSNTTTLTGHYGHTNPDTDRDRAGSVILWSSNYTQTAADIRKYNISYVVVHPSSTIGIFEAGLVWDDLWKGSDGGQSPQYEKYEYFGERVYHSDTGTSIYRIDRTDLPDPTDGSGVPMETREGWNQTVVGDPLSPYSFTADGSLSLTYRPKTPHNREMFVQNSHTSLPTGTDGVFVSMTAEMSPGVYPRFALEYNESSRTKISTGRIDQSWRYDDTYYGNGTVVYQTYVPEAEGQIESVKVSMIQSEHRSTWRTMNVSEIRIVPMNNPN</sequence>
<dbReference type="RefSeq" id="WP_120102714.1">
    <property type="nucleotide sequence ID" value="NZ_QKNY01000009.1"/>
</dbReference>
<keyword evidence="1" id="KW-1133">Transmembrane helix</keyword>
<keyword evidence="3" id="KW-1185">Reference proteome</keyword>
<feature type="transmembrane region" description="Helical" evidence="1">
    <location>
        <begin position="341"/>
        <end position="361"/>
    </location>
</feature>
<feature type="transmembrane region" description="Helical" evidence="1">
    <location>
        <begin position="410"/>
        <end position="428"/>
    </location>
</feature>
<accession>A0A3A6QBQ1</accession>
<feature type="transmembrane region" description="Helical" evidence="1">
    <location>
        <begin position="373"/>
        <end position="398"/>
    </location>
</feature>
<organism evidence="2 3">
    <name type="scientific">Halonotius aquaticus</name>
    <dbReference type="NCBI Taxonomy" id="2216978"/>
    <lineage>
        <taxon>Archaea</taxon>
        <taxon>Methanobacteriati</taxon>
        <taxon>Methanobacteriota</taxon>
        <taxon>Stenosarchaea group</taxon>
        <taxon>Halobacteria</taxon>
        <taxon>Halobacteriales</taxon>
        <taxon>Haloferacaceae</taxon>
        <taxon>Halonotius</taxon>
    </lineage>
</organism>
<gene>
    <name evidence="2" type="ORF">DM826_07155</name>
</gene>
<proteinExistence type="predicted"/>
<feature type="transmembrane region" description="Helical" evidence="1">
    <location>
        <begin position="155"/>
        <end position="173"/>
    </location>
</feature>
<feature type="transmembrane region" description="Helical" evidence="1">
    <location>
        <begin position="203"/>
        <end position="221"/>
    </location>
</feature>
<name>A0A3A6QBQ1_9EURY</name>
<dbReference type="EMBL" id="QKNY01000009">
    <property type="protein sequence ID" value="RJX43378.1"/>
    <property type="molecule type" value="Genomic_DNA"/>
</dbReference>
<feature type="transmembrane region" description="Helical" evidence="1">
    <location>
        <begin position="180"/>
        <end position="197"/>
    </location>
</feature>
<feature type="transmembrane region" description="Helical" evidence="1">
    <location>
        <begin position="21"/>
        <end position="41"/>
    </location>
</feature>
<feature type="transmembrane region" description="Helical" evidence="1">
    <location>
        <begin position="107"/>
        <end position="126"/>
    </location>
</feature>
<feature type="transmembrane region" description="Helical" evidence="1">
    <location>
        <begin position="242"/>
        <end position="266"/>
    </location>
</feature>
<feature type="transmembrane region" description="Helical" evidence="1">
    <location>
        <begin position="133"/>
        <end position="149"/>
    </location>
</feature>
<reference evidence="2 3" key="1">
    <citation type="submission" date="2018-06" db="EMBL/GenBank/DDBJ databases">
        <title>Halonotius sp. F13-13 a new haloarchaeeon isolated from a solar saltern from Isla Cristina, Huelva, Spain.</title>
        <authorList>
            <person name="Duran-Viseras A."/>
            <person name="Sanchez-Porro C."/>
            <person name="Ventosa A."/>
        </authorList>
    </citation>
    <scope>NUCLEOTIDE SEQUENCE [LARGE SCALE GENOMIC DNA]</scope>
    <source>
        <strain evidence="2 3">F13-13</strain>
    </source>
</reference>
<dbReference type="Proteomes" id="UP000276588">
    <property type="component" value="Unassembled WGS sequence"/>
</dbReference>
<evidence type="ECO:0000313" key="3">
    <source>
        <dbReference type="Proteomes" id="UP000276588"/>
    </source>
</evidence>
<feature type="transmembrane region" description="Helical" evidence="1">
    <location>
        <begin position="309"/>
        <end position="329"/>
    </location>
</feature>
<keyword evidence="1" id="KW-0812">Transmembrane</keyword>